<dbReference type="Pfam" id="PF07304">
    <property type="entry name" value="SRA1"/>
    <property type="match status" value="1"/>
</dbReference>
<evidence type="ECO:0000259" key="2">
    <source>
        <dbReference type="Pfam" id="PF07304"/>
    </source>
</evidence>
<dbReference type="Gene3D" id="1.20.940.10">
    <property type="entry name" value="Functional domain of the splicing factor Prp18"/>
    <property type="match status" value="1"/>
</dbReference>
<name>A0A8C7XF90_9TELE</name>
<dbReference type="AlphaFoldDB" id="A0A8C7XF90"/>
<dbReference type="GeneTree" id="ENSGT00390000001803"/>
<dbReference type="Proteomes" id="UP000694383">
    <property type="component" value="Unplaced"/>
</dbReference>
<keyword evidence="4" id="KW-1185">Reference proteome</keyword>
<feature type="region of interest" description="Disordered" evidence="1">
    <location>
        <begin position="48"/>
        <end position="70"/>
    </location>
</feature>
<dbReference type="PANTHER" id="PTHR18834">
    <property type="entry name" value="STEROID RECEPTOR RNA ACTIVATOR 1"/>
    <property type="match status" value="1"/>
</dbReference>
<evidence type="ECO:0000313" key="4">
    <source>
        <dbReference type="Proteomes" id="UP000694383"/>
    </source>
</evidence>
<evidence type="ECO:0000313" key="3">
    <source>
        <dbReference type="Ensembl" id="ENSOSIP00000012717.1"/>
    </source>
</evidence>
<proteinExistence type="predicted"/>
<dbReference type="FunFam" id="1.20.940.10:FF:000009">
    <property type="entry name" value="Protein transport protein Sec31A"/>
    <property type="match status" value="1"/>
</dbReference>
<evidence type="ECO:0000256" key="1">
    <source>
        <dbReference type="SAM" id="MobiDB-lite"/>
    </source>
</evidence>
<dbReference type="PANTHER" id="PTHR18834:SF2">
    <property type="entry name" value="STEROID RECEPTOR RNA ACTIVATOR 1"/>
    <property type="match status" value="1"/>
</dbReference>
<reference evidence="3" key="2">
    <citation type="submission" date="2025-09" db="UniProtKB">
        <authorList>
            <consortium name="Ensembl"/>
        </authorList>
    </citation>
    <scope>IDENTIFICATION</scope>
</reference>
<dbReference type="GO" id="GO:0003713">
    <property type="term" value="F:transcription coactivator activity"/>
    <property type="evidence" value="ECO:0007669"/>
    <property type="project" value="InterPro"/>
</dbReference>
<protein>
    <recommendedName>
        <fullName evidence="2">SRA1/Sec31 domain-containing protein</fullName>
    </recommendedName>
</protein>
<reference evidence="3" key="1">
    <citation type="submission" date="2025-08" db="UniProtKB">
        <authorList>
            <consortium name="Ensembl"/>
        </authorList>
    </citation>
    <scope>IDENTIFICATION</scope>
</reference>
<sequence length="215" mass="24373">ISDQYIYIYIYIWNQERGWNDPPQFSYALQMARGPPKNHLNKRVAAPVDSGSSIAPPPRGIAPPPLSSGKELRNQHIVKDTGVSQSEPNLELVMSVLNRALQACRVSVTDYVCNEVEKRLRLLEDSWRSGKLSFPVKRRMEVLARELQMGNWSSADEVHRSLMVDHVTEVSQWMVGVKRLIAEVQNLRTLDDSCCPDQSSHSDVELCGLYSLRNP</sequence>
<accession>A0A8C7XF90</accession>
<dbReference type="InterPro" id="IPR009917">
    <property type="entry name" value="SRA1/Sec31"/>
</dbReference>
<dbReference type="InterPro" id="IPR040243">
    <property type="entry name" value="Steroid_recept_RNA_1"/>
</dbReference>
<organism evidence="3 4">
    <name type="scientific">Oryzias sinensis</name>
    <name type="common">Chinese medaka</name>
    <dbReference type="NCBI Taxonomy" id="183150"/>
    <lineage>
        <taxon>Eukaryota</taxon>
        <taxon>Metazoa</taxon>
        <taxon>Chordata</taxon>
        <taxon>Craniata</taxon>
        <taxon>Vertebrata</taxon>
        <taxon>Euteleostomi</taxon>
        <taxon>Actinopterygii</taxon>
        <taxon>Neopterygii</taxon>
        <taxon>Teleostei</taxon>
        <taxon>Neoteleostei</taxon>
        <taxon>Acanthomorphata</taxon>
        <taxon>Ovalentaria</taxon>
        <taxon>Atherinomorphae</taxon>
        <taxon>Beloniformes</taxon>
        <taxon>Adrianichthyidae</taxon>
        <taxon>Oryziinae</taxon>
        <taxon>Oryzias</taxon>
    </lineage>
</organism>
<dbReference type="Ensembl" id="ENSOSIT00000013469.1">
    <property type="protein sequence ID" value="ENSOSIP00000012717.1"/>
    <property type="gene ID" value="ENSOSIG00000007393.1"/>
</dbReference>
<feature type="compositionally biased region" description="Pro residues" evidence="1">
    <location>
        <begin position="55"/>
        <end position="66"/>
    </location>
</feature>
<feature type="domain" description="SRA1/Sec31" evidence="2">
    <location>
        <begin position="54"/>
        <end position="189"/>
    </location>
</feature>
<dbReference type="GO" id="GO:0005634">
    <property type="term" value="C:nucleus"/>
    <property type="evidence" value="ECO:0007669"/>
    <property type="project" value="TreeGrafter"/>
</dbReference>
<dbReference type="GO" id="GO:0006357">
    <property type="term" value="P:regulation of transcription by RNA polymerase II"/>
    <property type="evidence" value="ECO:0007669"/>
    <property type="project" value="InterPro"/>
</dbReference>